<keyword evidence="4" id="KW-1185">Reference proteome</keyword>
<protein>
    <recommendedName>
        <fullName evidence="5">Rubredoxin-like zinc ribbon domain</fullName>
    </recommendedName>
</protein>
<evidence type="ECO:0000313" key="4">
    <source>
        <dbReference type="Proteomes" id="UP000199337"/>
    </source>
</evidence>
<accession>A0A1I2XUM1</accession>
<dbReference type="InterPro" id="IPR002878">
    <property type="entry name" value="ChsH2_C"/>
</dbReference>
<dbReference type="STRING" id="341036.SAMN05660649_04123"/>
<dbReference type="Proteomes" id="UP000199337">
    <property type="component" value="Unassembled WGS sequence"/>
</dbReference>
<dbReference type="InterPro" id="IPR052513">
    <property type="entry name" value="Thioester_dehydratase-like"/>
</dbReference>
<name>A0A1I2XUM1_9FIRM</name>
<evidence type="ECO:0000313" key="3">
    <source>
        <dbReference type="EMBL" id="SFH17085.1"/>
    </source>
</evidence>
<dbReference type="Pfam" id="PF01796">
    <property type="entry name" value="OB_ChsH2_C"/>
    <property type="match status" value="1"/>
</dbReference>
<gene>
    <name evidence="3" type="ORF">SAMN05660649_04123</name>
</gene>
<evidence type="ECO:0000259" key="2">
    <source>
        <dbReference type="Pfam" id="PF12172"/>
    </source>
</evidence>
<sequence>MGFERFGRKSFTSQTKVAAFIDYLDKGELRATQCKKCVQVFFPPRADCPHCLGSEMDWVKIEGTGNLISFTKVNYGPAGFESDVPYILGLVDYGDIKAFGRVASNVQEEALKVGMLMKAMVNKLPDGQIIYEFLPE</sequence>
<dbReference type="OrthoDB" id="9785144at2"/>
<dbReference type="InterPro" id="IPR022002">
    <property type="entry name" value="ChsH2_Znr"/>
</dbReference>
<proteinExistence type="predicted"/>
<evidence type="ECO:0000259" key="1">
    <source>
        <dbReference type="Pfam" id="PF01796"/>
    </source>
</evidence>
<dbReference type="SUPFAM" id="SSF50249">
    <property type="entry name" value="Nucleic acid-binding proteins"/>
    <property type="match status" value="1"/>
</dbReference>
<evidence type="ECO:0008006" key="5">
    <source>
        <dbReference type="Google" id="ProtNLM"/>
    </source>
</evidence>
<feature type="domain" description="ChsH2 C-terminal OB-fold" evidence="1">
    <location>
        <begin position="58"/>
        <end position="119"/>
    </location>
</feature>
<dbReference type="PANTHER" id="PTHR34075">
    <property type="entry name" value="BLR3430 PROTEIN"/>
    <property type="match status" value="1"/>
</dbReference>
<reference evidence="4" key="1">
    <citation type="submission" date="2016-10" db="EMBL/GenBank/DDBJ databases">
        <authorList>
            <person name="Varghese N."/>
            <person name="Submissions S."/>
        </authorList>
    </citation>
    <scope>NUCLEOTIDE SEQUENCE [LARGE SCALE GENOMIC DNA]</scope>
    <source>
        <strain evidence="4">DSM 17038</strain>
    </source>
</reference>
<dbReference type="AlphaFoldDB" id="A0A1I2XUM1"/>
<organism evidence="3 4">
    <name type="scientific">Desulfotruncus arcticus DSM 17038</name>
    <dbReference type="NCBI Taxonomy" id="1121424"/>
    <lineage>
        <taxon>Bacteria</taxon>
        <taxon>Bacillati</taxon>
        <taxon>Bacillota</taxon>
        <taxon>Clostridia</taxon>
        <taxon>Eubacteriales</taxon>
        <taxon>Desulfallaceae</taxon>
        <taxon>Desulfotruncus</taxon>
    </lineage>
</organism>
<dbReference type="Gene3D" id="6.10.30.10">
    <property type="match status" value="1"/>
</dbReference>
<dbReference type="InterPro" id="IPR012340">
    <property type="entry name" value="NA-bd_OB-fold"/>
</dbReference>
<feature type="domain" description="ChsH2 rubredoxin-like zinc ribbon" evidence="2">
    <location>
        <begin position="24"/>
        <end position="56"/>
    </location>
</feature>
<dbReference type="RefSeq" id="WP_092473909.1">
    <property type="nucleotide sequence ID" value="NZ_FOOX01000019.1"/>
</dbReference>
<dbReference type="PANTHER" id="PTHR34075:SF5">
    <property type="entry name" value="BLR3430 PROTEIN"/>
    <property type="match status" value="1"/>
</dbReference>
<dbReference type="EMBL" id="FOOX01000019">
    <property type="protein sequence ID" value="SFH17085.1"/>
    <property type="molecule type" value="Genomic_DNA"/>
</dbReference>
<dbReference type="Pfam" id="PF12172">
    <property type="entry name" value="zf-ChsH2"/>
    <property type="match status" value="1"/>
</dbReference>